<keyword evidence="1" id="KW-1133">Transmembrane helix</keyword>
<reference evidence="2 3" key="1">
    <citation type="submission" date="2024-04" db="EMBL/GenBank/DDBJ databases">
        <title>Tritrichomonas musculus Genome.</title>
        <authorList>
            <person name="Alves-Ferreira E."/>
            <person name="Grigg M."/>
            <person name="Lorenzi H."/>
            <person name="Galac M."/>
        </authorList>
    </citation>
    <scope>NUCLEOTIDE SEQUENCE [LARGE SCALE GENOMIC DNA]</scope>
    <source>
        <strain evidence="2 3">EAF2021</strain>
    </source>
</reference>
<feature type="transmembrane region" description="Helical" evidence="1">
    <location>
        <begin position="273"/>
        <end position="295"/>
    </location>
</feature>
<keyword evidence="1" id="KW-0472">Membrane</keyword>
<proteinExistence type="predicted"/>
<keyword evidence="1" id="KW-0812">Transmembrane</keyword>
<protein>
    <submittedName>
        <fullName evidence="2">Uncharacterized protein</fullName>
    </submittedName>
</protein>
<evidence type="ECO:0000256" key="1">
    <source>
        <dbReference type="SAM" id="Phobius"/>
    </source>
</evidence>
<sequence>MTNKKIIKQAVDSPIKDDLFLYNPIYHMNRDFFSYSELFDKKQTTEKINNVNILDEQGNVLFTNISDNSIRTFISHCQHQNYHVAREEAINLYFLTKRYGFTSLNKELEDYFSNFSNDTLIQFLIKIDDTQNSNLDDYEEAISNNLVEFIEDDIMLLIPIPFMYKILEKYFVNHSKKLISNHQIIEFLFKYLSRYGRKASILFSFIYFGNDELKYLNQLLTEYPKTFDFNSINTKIIKELVQKEQTEHNKEKENSKMIEIIQEQMKNNQNEIVGLKVIIFALFISLFLLLFLFLFHSQFKLLNVDKNYTQIKQSLAKETFLKEELIRRIVDLEYEFELYKNINQAMSKLFV</sequence>
<name>A0ABR2J1G2_9EUKA</name>
<comment type="caution">
    <text evidence="2">The sequence shown here is derived from an EMBL/GenBank/DDBJ whole genome shotgun (WGS) entry which is preliminary data.</text>
</comment>
<accession>A0ABR2J1G2</accession>
<keyword evidence="3" id="KW-1185">Reference proteome</keyword>
<evidence type="ECO:0000313" key="3">
    <source>
        <dbReference type="Proteomes" id="UP001470230"/>
    </source>
</evidence>
<dbReference type="Proteomes" id="UP001470230">
    <property type="component" value="Unassembled WGS sequence"/>
</dbReference>
<dbReference type="EMBL" id="JAPFFF010000013">
    <property type="protein sequence ID" value="KAK8871379.1"/>
    <property type="molecule type" value="Genomic_DNA"/>
</dbReference>
<gene>
    <name evidence="2" type="ORF">M9Y10_007103</name>
</gene>
<organism evidence="2 3">
    <name type="scientific">Tritrichomonas musculus</name>
    <dbReference type="NCBI Taxonomy" id="1915356"/>
    <lineage>
        <taxon>Eukaryota</taxon>
        <taxon>Metamonada</taxon>
        <taxon>Parabasalia</taxon>
        <taxon>Tritrichomonadida</taxon>
        <taxon>Tritrichomonadidae</taxon>
        <taxon>Tritrichomonas</taxon>
    </lineage>
</organism>
<evidence type="ECO:0000313" key="2">
    <source>
        <dbReference type="EMBL" id="KAK8871379.1"/>
    </source>
</evidence>